<dbReference type="HOGENOM" id="CLU_509709_0_0_7"/>
<comment type="caution">
    <text evidence="1">The sequence shown here is derived from an EMBL/GenBank/DDBJ whole genome shotgun (WGS) entry which is preliminary data.</text>
</comment>
<dbReference type="AlphaFoldDB" id="B6WT74"/>
<reference evidence="1 2" key="2">
    <citation type="submission" date="2008-10" db="EMBL/GenBank/DDBJ databases">
        <authorList>
            <person name="Fulton L."/>
            <person name="Clifton S."/>
            <person name="Fulton B."/>
            <person name="Xu J."/>
            <person name="Minx P."/>
            <person name="Pepin K.H."/>
            <person name="Johnson M."/>
            <person name="Bhonagiri V."/>
            <person name="Nash W.E."/>
            <person name="Mardis E.R."/>
            <person name="Wilson R.K."/>
        </authorList>
    </citation>
    <scope>NUCLEOTIDE SEQUENCE [LARGE SCALE GENOMIC DNA]</scope>
    <source>
        <strain evidence="1 2">ATCC 29098</strain>
    </source>
</reference>
<protein>
    <submittedName>
        <fullName evidence="1">Uncharacterized protein</fullName>
    </submittedName>
</protein>
<evidence type="ECO:0000313" key="2">
    <source>
        <dbReference type="Proteomes" id="UP000003676"/>
    </source>
</evidence>
<dbReference type="EMBL" id="ABXU01000029">
    <property type="protein sequence ID" value="EEB33986.1"/>
    <property type="molecule type" value="Genomic_DNA"/>
</dbReference>
<reference evidence="1 2" key="1">
    <citation type="submission" date="2008-10" db="EMBL/GenBank/DDBJ databases">
        <title>Draft genome sequence of Desulvovibrio piger (ATCC 29098).</title>
        <authorList>
            <person name="Sudarsanam P."/>
            <person name="Ley R."/>
            <person name="Guruge J."/>
            <person name="Turnbaugh P.J."/>
            <person name="Mahowald M."/>
            <person name="Liep D."/>
            <person name="Gordon J."/>
        </authorList>
    </citation>
    <scope>NUCLEOTIDE SEQUENCE [LARGE SCALE GENOMIC DNA]</scope>
    <source>
        <strain evidence="1 2">ATCC 29098</strain>
    </source>
</reference>
<dbReference type="Proteomes" id="UP000003676">
    <property type="component" value="Unassembled WGS sequence"/>
</dbReference>
<dbReference type="OrthoDB" id="9781970at2"/>
<name>B6WT74_9BACT</name>
<gene>
    <name evidence="1" type="ORF">DESPIG_01279</name>
</gene>
<accession>B6WT74</accession>
<organism evidence="1 2">
    <name type="scientific">Desulfovibrio piger ATCC 29098</name>
    <dbReference type="NCBI Taxonomy" id="411464"/>
    <lineage>
        <taxon>Bacteria</taxon>
        <taxon>Pseudomonadati</taxon>
        <taxon>Thermodesulfobacteriota</taxon>
        <taxon>Desulfovibrionia</taxon>
        <taxon>Desulfovibrionales</taxon>
        <taxon>Desulfovibrionaceae</taxon>
        <taxon>Desulfovibrio</taxon>
    </lineage>
</organism>
<proteinExistence type="predicted"/>
<sequence>MAIRVQTYDSGPRRIQAGPIDPGAPRGAIRDVRGTAQDSLLADVLAAGKQLTGIAIQEYVKDETTRVSQSLLGMQQELNAERDRYMAENKGQDAIGAGQHFEQFARAAVQRRLQDDKFSGRFAEMFMKQASGAALHFTEQGQAYGRQQKSAWEESVLQGDMEEFRKLVAQNYDNQELIEFNRDALRQRIEGMRPGMDNRALFSRLDSQTAGSIIEGYLAHDDISGARGALDKYRDLLGGEVNRVEASIASHARALESRARAEAERARAEAVTNRVGQWIAETKGLAPEERTAELYSRLDGIADMKERAQMAGLVNSELAFEKRRDDAKVMGEAYELVQAGKQAGESPLVFRQRVLSSSASEAARKQALEDYNGELKTNELNMRALDDLRTQIDTRQTLGDPMTRDEVYAFAYDRRMTTEQTNKALTYLDDGGNAGQLRQTSVNEAFLTLNPDKKKADVPEWLYEAVRMQLQQEGGGKALTPALIRQYVARAMMQGTLKGGGWFGAWDSGGVRYGKALTEGTAQNWELPVEGDDA</sequence>
<evidence type="ECO:0000313" key="1">
    <source>
        <dbReference type="EMBL" id="EEB33986.1"/>
    </source>
</evidence>
<dbReference type="RefSeq" id="WP_006005876.1">
    <property type="nucleotide sequence ID" value="NZ_DS996355.1"/>
</dbReference>
<dbReference type="eggNOG" id="ENOG5031K6V">
    <property type="taxonomic scope" value="Bacteria"/>
</dbReference>